<protein>
    <submittedName>
        <fullName evidence="4">Transmembrane protein</fullName>
    </submittedName>
</protein>
<dbReference type="WBParaSite" id="DME_0000694201-mRNA-1">
    <property type="protein sequence ID" value="DME_0000694201-mRNA-1"/>
    <property type="gene ID" value="DME_0000694201"/>
</dbReference>
<dbReference type="Proteomes" id="UP000038040">
    <property type="component" value="Unplaced"/>
</dbReference>
<sequence length="371" mass="41620">MINYQTIFYYDNVKSQYTNQNTKAPYYVYGGSGYNNPNFYSPYNNPSANLANNLPYYYGSGRSNGQYNQGNYPYYPHYNTSPTLNNIITRYYPANNPSTNQNVQTSQQQGLASMDSTTYTTMSPNSVIGLSSGTNQPWINNEYQQPSFYDSQNDQELNCEMDLQKKVSLCGQELISYNMVYETPNIEQFVPIPFKFQSRDSLALLCSSHLRFRQCVAGDTGIGADFTRNPCFLYGKISGPFAVADTLLNYTCGRGYDTTYINWDCYQSVKSNPQLMQCQAATQFVSNAAANGFAASQTAICSSIQRYFDCIKAPIRSFCGNQAFENVAQGIGQAVLIRNPQCSLLISQAVMPNSPIFLLSFATFLTMIIFK</sequence>
<evidence type="ECO:0000313" key="4">
    <source>
        <dbReference type="WBParaSite" id="DME_0000694201-mRNA-1"/>
    </source>
</evidence>
<organism evidence="2 4">
    <name type="scientific">Dracunculus medinensis</name>
    <name type="common">Guinea worm</name>
    <dbReference type="NCBI Taxonomy" id="318479"/>
    <lineage>
        <taxon>Eukaryota</taxon>
        <taxon>Metazoa</taxon>
        <taxon>Ecdysozoa</taxon>
        <taxon>Nematoda</taxon>
        <taxon>Chromadorea</taxon>
        <taxon>Rhabditida</taxon>
        <taxon>Spirurina</taxon>
        <taxon>Dracunculoidea</taxon>
        <taxon>Dracunculidae</taxon>
        <taxon>Dracunculus</taxon>
    </lineage>
</organism>
<dbReference type="PANTHER" id="PTHR37431:SF1">
    <property type="entry name" value="DUF725 DOMAIN-CONTAINING PROTEIN"/>
    <property type="match status" value="1"/>
</dbReference>
<name>A0A158Q5B5_DRAME</name>
<proteinExistence type="predicted"/>
<accession>A0A158Q5B5</accession>
<dbReference type="PANTHER" id="PTHR37431">
    <property type="entry name" value="PROTEIN CBG06927"/>
    <property type="match status" value="1"/>
</dbReference>
<dbReference type="AlphaFoldDB" id="A0A158Q5B5"/>
<gene>
    <name evidence="1" type="ORF">DME_LOCUS9774</name>
</gene>
<keyword evidence="3" id="KW-1185">Reference proteome</keyword>
<evidence type="ECO:0000313" key="1">
    <source>
        <dbReference type="EMBL" id="VDN59801.1"/>
    </source>
</evidence>
<evidence type="ECO:0000313" key="3">
    <source>
        <dbReference type="Proteomes" id="UP000274756"/>
    </source>
</evidence>
<dbReference type="EMBL" id="UYYG01001190">
    <property type="protein sequence ID" value="VDN59801.1"/>
    <property type="molecule type" value="Genomic_DNA"/>
</dbReference>
<reference evidence="4" key="1">
    <citation type="submission" date="2016-04" db="UniProtKB">
        <authorList>
            <consortium name="WormBaseParasite"/>
        </authorList>
    </citation>
    <scope>IDENTIFICATION</scope>
</reference>
<dbReference type="Proteomes" id="UP000274756">
    <property type="component" value="Unassembled WGS sequence"/>
</dbReference>
<evidence type="ECO:0000313" key="2">
    <source>
        <dbReference type="Proteomes" id="UP000038040"/>
    </source>
</evidence>
<reference evidence="1 3" key="2">
    <citation type="submission" date="2018-11" db="EMBL/GenBank/DDBJ databases">
        <authorList>
            <consortium name="Pathogen Informatics"/>
        </authorList>
    </citation>
    <scope>NUCLEOTIDE SEQUENCE [LARGE SCALE GENOMIC DNA]</scope>
</reference>